<evidence type="ECO:0000256" key="1">
    <source>
        <dbReference type="SAM" id="SignalP"/>
    </source>
</evidence>
<dbReference type="AlphaFoldDB" id="A0AAD9MEG6"/>
<gene>
    <name evidence="2" type="ORF">P8C59_004500</name>
</gene>
<organism evidence="2 3">
    <name type="scientific">Phyllachora maydis</name>
    <dbReference type="NCBI Taxonomy" id="1825666"/>
    <lineage>
        <taxon>Eukaryota</taxon>
        <taxon>Fungi</taxon>
        <taxon>Dikarya</taxon>
        <taxon>Ascomycota</taxon>
        <taxon>Pezizomycotina</taxon>
        <taxon>Sordariomycetes</taxon>
        <taxon>Sordariomycetidae</taxon>
        <taxon>Phyllachorales</taxon>
        <taxon>Phyllachoraceae</taxon>
        <taxon>Phyllachora</taxon>
    </lineage>
</organism>
<dbReference type="Proteomes" id="UP001217918">
    <property type="component" value="Unassembled WGS sequence"/>
</dbReference>
<proteinExistence type="predicted"/>
<sequence length="98" mass="9944">MHNPLLALALALLALLAASAPAAAAAAACAPAPAPTPTSQDYCAVPGTHSCSFELDSGLVFSILDVCGHGHTWDKVTSCGPWPHASWRPDKRSVAAIG</sequence>
<keyword evidence="3" id="KW-1185">Reference proteome</keyword>
<keyword evidence="1" id="KW-0732">Signal</keyword>
<feature type="chain" id="PRO_5042064890" evidence="1">
    <location>
        <begin position="25"/>
        <end position="98"/>
    </location>
</feature>
<comment type="caution">
    <text evidence="2">The sequence shown here is derived from an EMBL/GenBank/DDBJ whole genome shotgun (WGS) entry which is preliminary data.</text>
</comment>
<protein>
    <submittedName>
        <fullName evidence="2">Uncharacterized protein</fullName>
    </submittedName>
</protein>
<accession>A0AAD9MEG6</accession>
<feature type="signal peptide" evidence="1">
    <location>
        <begin position="1"/>
        <end position="24"/>
    </location>
</feature>
<evidence type="ECO:0000313" key="2">
    <source>
        <dbReference type="EMBL" id="KAK2069961.1"/>
    </source>
</evidence>
<dbReference type="EMBL" id="JAQQPM010000003">
    <property type="protein sequence ID" value="KAK2069961.1"/>
    <property type="molecule type" value="Genomic_DNA"/>
</dbReference>
<evidence type="ECO:0000313" key="3">
    <source>
        <dbReference type="Proteomes" id="UP001217918"/>
    </source>
</evidence>
<reference evidence="2" key="1">
    <citation type="journal article" date="2023" name="Mol. Plant Microbe Interact.">
        <title>Elucidating the Obligate Nature and Biological Capacity of an Invasive Fungal Corn Pathogen.</title>
        <authorList>
            <person name="MacCready J.S."/>
            <person name="Roggenkamp E.M."/>
            <person name="Gdanetz K."/>
            <person name="Chilvers M.I."/>
        </authorList>
    </citation>
    <scope>NUCLEOTIDE SEQUENCE</scope>
    <source>
        <strain evidence="2">PM02</strain>
    </source>
</reference>
<name>A0AAD9MEG6_9PEZI</name>